<evidence type="ECO:0000313" key="2">
    <source>
        <dbReference type="Proteomes" id="UP000182894"/>
    </source>
</evidence>
<keyword evidence="2" id="KW-1185">Reference proteome</keyword>
<dbReference type="AlphaFoldDB" id="A0A1G7Z052"/>
<dbReference type="Proteomes" id="UP000182894">
    <property type="component" value="Unassembled WGS sequence"/>
</dbReference>
<dbReference type="EMBL" id="FNCO01000004">
    <property type="protein sequence ID" value="SDH02141.1"/>
    <property type="molecule type" value="Genomic_DNA"/>
</dbReference>
<proteinExistence type="predicted"/>
<name>A0A1G7Z052_9PSED</name>
<sequence length="222" mass="25239">MLMRALQTLVFVWIGVCFFVVPAGLASDELGPDAQRWISSTAFFENANACMWAGIPKQVCQSGYRSAYRQHVRIAPAYRQQEDCEADFAPGECFVSGASHLWAPWLSGFSLITHARLPPSSLHAHRQAQKTPVDRSWWQNLQGIKASPEVATRVRYFSEPLYWERDHQGGLRLTSLREKLRNGEQFANVFSRRPPLRAGSALWTRQLARLFEPQRLIDVAVP</sequence>
<evidence type="ECO:0008006" key="3">
    <source>
        <dbReference type="Google" id="ProtNLM"/>
    </source>
</evidence>
<dbReference type="InterPro" id="IPR009576">
    <property type="entry name" value="Biofilm_formation_YgiB"/>
</dbReference>
<organism evidence="1 2">
    <name type="scientific">Pseudomonas abietaniphila</name>
    <dbReference type="NCBI Taxonomy" id="89065"/>
    <lineage>
        <taxon>Bacteria</taxon>
        <taxon>Pseudomonadati</taxon>
        <taxon>Pseudomonadota</taxon>
        <taxon>Gammaproteobacteria</taxon>
        <taxon>Pseudomonadales</taxon>
        <taxon>Pseudomonadaceae</taxon>
        <taxon>Pseudomonas</taxon>
    </lineage>
</organism>
<gene>
    <name evidence="1" type="ORF">SAMN05216605_104126</name>
</gene>
<dbReference type="OrthoDB" id="7361974at2"/>
<dbReference type="Pfam" id="PF06693">
    <property type="entry name" value="DUF1190"/>
    <property type="match status" value="1"/>
</dbReference>
<evidence type="ECO:0000313" key="1">
    <source>
        <dbReference type="EMBL" id="SDH02141.1"/>
    </source>
</evidence>
<protein>
    <recommendedName>
        <fullName evidence="3">DUF1190 domain-containing protein</fullName>
    </recommendedName>
</protein>
<reference evidence="2" key="1">
    <citation type="submission" date="2016-10" db="EMBL/GenBank/DDBJ databases">
        <authorList>
            <person name="Varghese N."/>
            <person name="Submissions S."/>
        </authorList>
    </citation>
    <scope>NUCLEOTIDE SEQUENCE [LARGE SCALE GENOMIC DNA]</scope>
    <source>
        <strain evidence="2">ATCC 700689</strain>
    </source>
</reference>
<accession>A0A1G7Z052</accession>